<organism evidence="8">
    <name type="scientific">uncultured Rubrobacteraceae bacterium</name>
    <dbReference type="NCBI Taxonomy" id="349277"/>
    <lineage>
        <taxon>Bacteria</taxon>
        <taxon>Bacillati</taxon>
        <taxon>Actinomycetota</taxon>
        <taxon>Rubrobacteria</taxon>
        <taxon>Rubrobacterales</taxon>
        <taxon>Rubrobacteraceae</taxon>
        <taxon>environmental samples</taxon>
    </lineage>
</organism>
<evidence type="ECO:0000256" key="3">
    <source>
        <dbReference type="ARBA" id="ARBA00022576"/>
    </source>
</evidence>
<evidence type="ECO:0000256" key="1">
    <source>
        <dbReference type="ARBA" id="ARBA00001933"/>
    </source>
</evidence>
<gene>
    <name evidence="8" type="ORF">AVDCRST_MAG25-1909</name>
</gene>
<dbReference type="Pfam" id="PF00155">
    <property type="entry name" value="Aminotran_1_2"/>
    <property type="match status" value="1"/>
</dbReference>
<dbReference type="GO" id="GO:0008483">
    <property type="term" value="F:transaminase activity"/>
    <property type="evidence" value="ECO:0007669"/>
    <property type="project" value="UniProtKB-KW"/>
</dbReference>
<dbReference type="InterPro" id="IPR050596">
    <property type="entry name" value="AspAT/PAT-like"/>
</dbReference>
<evidence type="ECO:0000256" key="5">
    <source>
        <dbReference type="ARBA" id="ARBA00022898"/>
    </source>
</evidence>
<keyword evidence="3 6" id="KW-0032">Aminotransferase</keyword>
<dbReference type="InterPro" id="IPR015421">
    <property type="entry name" value="PyrdxlP-dep_Trfase_major"/>
</dbReference>
<dbReference type="Gene3D" id="3.90.1150.10">
    <property type="entry name" value="Aspartate Aminotransferase, domain 1"/>
    <property type="match status" value="1"/>
</dbReference>
<evidence type="ECO:0000256" key="2">
    <source>
        <dbReference type="ARBA" id="ARBA00007441"/>
    </source>
</evidence>
<accession>A0A6J4RJG9</accession>
<dbReference type="EMBL" id="CADCVI010000116">
    <property type="protein sequence ID" value="CAA9469294.1"/>
    <property type="molecule type" value="Genomic_DNA"/>
</dbReference>
<dbReference type="FunFam" id="3.40.640.10:FF:000033">
    <property type="entry name" value="Aspartate aminotransferase"/>
    <property type="match status" value="1"/>
</dbReference>
<dbReference type="InterPro" id="IPR004839">
    <property type="entry name" value="Aminotransferase_I/II_large"/>
</dbReference>
<evidence type="ECO:0000256" key="4">
    <source>
        <dbReference type="ARBA" id="ARBA00022679"/>
    </source>
</evidence>
<keyword evidence="5" id="KW-0663">Pyridoxal phosphate</keyword>
<feature type="domain" description="Aminotransferase class I/classII large" evidence="7">
    <location>
        <begin position="31"/>
        <end position="382"/>
    </location>
</feature>
<proteinExistence type="inferred from homology"/>
<dbReference type="CDD" id="cd00609">
    <property type="entry name" value="AAT_like"/>
    <property type="match status" value="1"/>
</dbReference>
<dbReference type="InterPro" id="IPR015424">
    <property type="entry name" value="PyrdxlP-dep_Trfase"/>
</dbReference>
<name>A0A6J4RJG9_9ACTN</name>
<dbReference type="InterPro" id="IPR015422">
    <property type="entry name" value="PyrdxlP-dep_Trfase_small"/>
</dbReference>
<protein>
    <recommendedName>
        <fullName evidence="6">Aminotransferase</fullName>
        <ecNumber evidence="6">2.6.1.-</ecNumber>
    </recommendedName>
</protein>
<dbReference type="PANTHER" id="PTHR46383:SF1">
    <property type="entry name" value="ASPARTATE AMINOTRANSFERASE"/>
    <property type="match status" value="1"/>
</dbReference>
<evidence type="ECO:0000313" key="8">
    <source>
        <dbReference type="EMBL" id="CAA9469294.1"/>
    </source>
</evidence>
<dbReference type="GO" id="GO:0030170">
    <property type="term" value="F:pyridoxal phosphate binding"/>
    <property type="evidence" value="ECO:0007669"/>
    <property type="project" value="InterPro"/>
</dbReference>
<reference evidence="8" key="1">
    <citation type="submission" date="2020-02" db="EMBL/GenBank/DDBJ databases">
        <authorList>
            <person name="Meier V. D."/>
        </authorList>
    </citation>
    <scope>NUCLEOTIDE SEQUENCE</scope>
    <source>
        <strain evidence="8">AVDCRST_MAG25</strain>
    </source>
</reference>
<keyword evidence="4 6" id="KW-0808">Transferase</keyword>
<dbReference type="SUPFAM" id="SSF53383">
    <property type="entry name" value="PLP-dependent transferases"/>
    <property type="match status" value="1"/>
</dbReference>
<dbReference type="Gene3D" id="3.40.640.10">
    <property type="entry name" value="Type I PLP-dependent aspartate aminotransferase-like (Major domain)"/>
    <property type="match status" value="1"/>
</dbReference>
<dbReference type="PANTHER" id="PTHR46383">
    <property type="entry name" value="ASPARTATE AMINOTRANSFERASE"/>
    <property type="match status" value="1"/>
</dbReference>
<evidence type="ECO:0000256" key="6">
    <source>
        <dbReference type="RuleBase" id="RU000481"/>
    </source>
</evidence>
<dbReference type="GO" id="GO:0006520">
    <property type="term" value="P:amino acid metabolic process"/>
    <property type="evidence" value="ECO:0007669"/>
    <property type="project" value="InterPro"/>
</dbReference>
<dbReference type="EC" id="2.6.1.-" evidence="6"/>
<evidence type="ECO:0000259" key="7">
    <source>
        <dbReference type="Pfam" id="PF00155"/>
    </source>
</evidence>
<comment type="cofactor">
    <cofactor evidence="1 6">
        <name>pyridoxal 5'-phosphate</name>
        <dbReference type="ChEBI" id="CHEBI:597326"/>
    </cofactor>
</comment>
<dbReference type="InterPro" id="IPR004838">
    <property type="entry name" value="NHTrfase_class1_PyrdxlP-BS"/>
</dbReference>
<dbReference type="PROSITE" id="PS00105">
    <property type="entry name" value="AA_TRANSFER_CLASS_1"/>
    <property type="match status" value="1"/>
</dbReference>
<comment type="similarity">
    <text evidence="2 6">Belongs to the class-I pyridoxal-phosphate-dependent aminotransferase family.</text>
</comment>
<dbReference type="AlphaFoldDB" id="A0A6J4RJG9"/>
<sequence length="393" mass="42080">MDLAGRMQRLGTETAFSVLAKAKALEAQGREIVHLEIGEPDFDTPAHVVEAGCRALREGKTRYTPAAGIPELRAAIAEDVSRSRAVAVEPEQVVVTPGGKPIMFFAILALVDEGDEVLLPNPSFPIYESMVNFAGGRPVPLPLRQENGFRFDLDEFRAGLSEKTKLVILNSPANPTGGVLTPADIQGLAEILRERPDVTILSDEIYSRLLYDCPFASIASEPGMGPDERTIILDGFSKTYAMTGWRIGYGVMPRDLAEVVTKLQVNSNSCTAAASQYAALAALNGPQDDVGRMLTEFRARRDLIVAGLNDLPGVECIVPQGAFYAFPRITGTGHGADDLADLLLNDAGVACLSGTAFGRHGEGHLRLSYANSRENISRALESMGEALARTPAG</sequence>